<dbReference type="KEGG" id="poc:NCTC13071_00952"/>
<evidence type="ECO:0000256" key="1">
    <source>
        <dbReference type="SAM" id="SignalP"/>
    </source>
</evidence>
<dbReference type="AlphaFoldDB" id="A0A3S4T508"/>
<evidence type="ECO:0000259" key="2">
    <source>
        <dbReference type="Pfam" id="PF13568"/>
    </source>
</evidence>
<accession>A0A3S4T508</accession>
<dbReference type="InterPro" id="IPR011250">
    <property type="entry name" value="OMP/PagP_B-barrel"/>
</dbReference>
<evidence type="ECO:0000313" key="4">
    <source>
        <dbReference type="Proteomes" id="UP000274578"/>
    </source>
</evidence>
<evidence type="ECO:0000313" key="3">
    <source>
        <dbReference type="EMBL" id="VEH14966.1"/>
    </source>
</evidence>
<sequence>MKKIVLAAALLLTSVATFAQREVGSLTIQPKVGFNVSNVTKTNGDTRIGVAAGAEAEYQLGDIYSIAVGLLYSSQGNKQTVDLPRLGKASVTWAPSYLNIPVVANVYVVKNLAVKLGVQPGFCVAKDKLKANTFDLSIPVGLSYEYKNFVLDGRYNFGVTNVAKGVNTKNSVFQFTLGYKFDI</sequence>
<reference evidence="3 4" key="1">
    <citation type="submission" date="2018-12" db="EMBL/GenBank/DDBJ databases">
        <authorList>
            <consortium name="Pathogen Informatics"/>
        </authorList>
    </citation>
    <scope>NUCLEOTIDE SEQUENCE [LARGE SCALE GENOMIC DNA]</scope>
    <source>
        <strain evidence="3 4">NCTC13071</strain>
    </source>
</reference>
<gene>
    <name evidence="3" type="ORF">NCTC13071_00952</name>
</gene>
<feature type="chain" id="PRO_5018535931" description="Outer membrane protein beta-barrel domain-containing protein" evidence="1">
    <location>
        <begin position="20"/>
        <end position="183"/>
    </location>
</feature>
<name>A0A3S4T508_9BACT</name>
<dbReference type="EMBL" id="LR134384">
    <property type="protein sequence ID" value="VEH14966.1"/>
    <property type="molecule type" value="Genomic_DNA"/>
</dbReference>
<keyword evidence="1" id="KW-0732">Signal</keyword>
<dbReference type="RefSeq" id="WP_018919887.1">
    <property type="nucleotide sequence ID" value="NZ_LR134384.1"/>
</dbReference>
<dbReference type="Pfam" id="PF13568">
    <property type="entry name" value="OMP_b-brl_2"/>
    <property type="match status" value="1"/>
</dbReference>
<feature type="domain" description="Outer membrane protein beta-barrel" evidence="2">
    <location>
        <begin position="18"/>
        <end position="162"/>
    </location>
</feature>
<dbReference type="InterPro" id="IPR025665">
    <property type="entry name" value="Beta-barrel_OMP_2"/>
</dbReference>
<organism evidence="3 4">
    <name type="scientific">Segatella oris</name>
    <dbReference type="NCBI Taxonomy" id="28135"/>
    <lineage>
        <taxon>Bacteria</taxon>
        <taxon>Pseudomonadati</taxon>
        <taxon>Bacteroidota</taxon>
        <taxon>Bacteroidia</taxon>
        <taxon>Bacteroidales</taxon>
        <taxon>Prevotellaceae</taxon>
        <taxon>Segatella</taxon>
    </lineage>
</organism>
<proteinExistence type="predicted"/>
<feature type="signal peptide" evidence="1">
    <location>
        <begin position="1"/>
        <end position="19"/>
    </location>
</feature>
<dbReference type="GeneID" id="85011820"/>
<dbReference type="SUPFAM" id="SSF56925">
    <property type="entry name" value="OMPA-like"/>
    <property type="match status" value="1"/>
</dbReference>
<protein>
    <recommendedName>
        <fullName evidence="2">Outer membrane protein beta-barrel domain-containing protein</fullName>
    </recommendedName>
</protein>
<dbReference type="Proteomes" id="UP000274578">
    <property type="component" value="Chromosome 1"/>
</dbReference>